<reference evidence="2" key="1">
    <citation type="submission" date="2021-12" db="EMBL/GenBank/DDBJ databases">
        <authorList>
            <person name="Zaccaron A."/>
            <person name="Stergiopoulos I."/>
        </authorList>
    </citation>
    <scope>NUCLEOTIDE SEQUENCE</scope>
    <source>
        <strain evidence="2">Race5_Kim</strain>
    </source>
</reference>
<feature type="region of interest" description="Disordered" evidence="1">
    <location>
        <begin position="1"/>
        <end position="308"/>
    </location>
</feature>
<dbReference type="OrthoDB" id="10619972at2759"/>
<gene>
    <name evidence="2" type="ORF">CLAFUR5_01660</name>
</gene>
<keyword evidence="3" id="KW-1185">Reference proteome</keyword>
<reference evidence="2" key="2">
    <citation type="journal article" date="2022" name="Microb. Genom.">
        <title>A chromosome-scale genome assembly of the tomato pathogen Cladosporium fulvum reveals a compartmentalized genome architecture and the presence of a dispensable chromosome.</title>
        <authorList>
            <person name="Zaccaron A.Z."/>
            <person name="Chen L.H."/>
            <person name="Samaras A."/>
            <person name="Stergiopoulos I."/>
        </authorList>
    </citation>
    <scope>NUCLEOTIDE SEQUENCE</scope>
    <source>
        <strain evidence="2">Race5_Kim</strain>
    </source>
</reference>
<evidence type="ECO:0000313" key="2">
    <source>
        <dbReference type="EMBL" id="UJO12454.1"/>
    </source>
</evidence>
<sequence length="690" mass="76891">MASEARAAAATQRRMQEHSRLPSTSDFKGIARPSLQTGNNMPTSIKHKRDAEPHPSHKKARTDMPPPSPPQPSQHKFQVPGAVTHSMASALKSAKDPSTVTRNSTSVPNIYSNRPNTSATTPSSSGTSSTQPKKRKRNDGAATQNTSAKKSRQESSDEGGEQSMRVKKEASRKTTVNSKPAAMAESTRWICDRCGVDQSSKSNKKRHQKSETCQKLAHERKYGVKKTSPTPASKQGAKQESKPSSPDPQKSATAGESPRSRLDSVSTKRTSVSPGPEKSIQKDETYRVATSPSKPTEQAKEPTPTAMPIGLNNMRGVSVSAQNAALQILFHTFTDKEIEQLCAGEEPKMFNLKPEELLKYDSPSRPKKRSMFDMKLKEAKDKIVKTVLTPEELTDEQVQNPQYVKPAIALGPYIGQLFKKMREAERSGEKIELTAMMVQTTFALSGKKFRESIKETGVDLQTALDGRKYLDVLEENQNEDAGGYLTNLTEALGREHHFILEKFKMKTHFFGHCDKDNCDGKHQELKTSFALKATVPAEKYDLAIDEDDGDVYETEIRNATGYIIQEAVKYDDFRQVICPVVDADGEPCEGEMEVKPCVIQYPDYLLVPLEREDAEAPLHTVNLISTMVGDQKYRMTGMIQADDKTDHNVAFREVEKKWWKLRDEDVESATPAQLQDSVRRKCVLILMQKV</sequence>
<accession>A0A9Q8L7W9</accession>
<dbReference type="KEGG" id="ffu:CLAFUR5_01660"/>
<dbReference type="RefSeq" id="XP_047756820.1">
    <property type="nucleotide sequence ID" value="XM_047900808.1"/>
</dbReference>
<feature type="compositionally biased region" description="Low complexity" evidence="1">
    <location>
        <begin position="117"/>
        <end position="130"/>
    </location>
</feature>
<feature type="compositionally biased region" description="Low complexity" evidence="1">
    <location>
        <begin position="1"/>
        <end position="10"/>
    </location>
</feature>
<name>A0A9Q8L7W9_PASFU</name>
<dbReference type="EMBL" id="CP090163">
    <property type="protein sequence ID" value="UJO12454.1"/>
    <property type="molecule type" value="Genomic_DNA"/>
</dbReference>
<feature type="compositionally biased region" description="Polar residues" evidence="1">
    <location>
        <begin position="227"/>
        <end position="254"/>
    </location>
</feature>
<dbReference type="AlphaFoldDB" id="A0A9Q8L7W9"/>
<feature type="compositionally biased region" description="Polar residues" evidence="1">
    <location>
        <begin position="263"/>
        <end position="273"/>
    </location>
</feature>
<feature type="compositionally biased region" description="Polar residues" evidence="1">
    <location>
        <begin position="96"/>
        <end position="116"/>
    </location>
</feature>
<dbReference type="GeneID" id="71981538"/>
<proteinExistence type="predicted"/>
<dbReference type="Proteomes" id="UP000756132">
    <property type="component" value="Chromosome 1"/>
</dbReference>
<organism evidence="2 3">
    <name type="scientific">Passalora fulva</name>
    <name type="common">Tomato leaf mold</name>
    <name type="synonym">Cladosporium fulvum</name>
    <dbReference type="NCBI Taxonomy" id="5499"/>
    <lineage>
        <taxon>Eukaryota</taxon>
        <taxon>Fungi</taxon>
        <taxon>Dikarya</taxon>
        <taxon>Ascomycota</taxon>
        <taxon>Pezizomycotina</taxon>
        <taxon>Dothideomycetes</taxon>
        <taxon>Dothideomycetidae</taxon>
        <taxon>Mycosphaerellales</taxon>
        <taxon>Mycosphaerellaceae</taxon>
        <taxon>Fulvia</taxon>
    </lineage>
</organism>
<feature type="compositionally biased region" description="Polar residues" evidence="1">
    <location>
        <begin position="34"/>
        <end position="43"/>
    </location>
</feature>
<evidence type="ECO:0000313" key="3">
    <source>
        <dbReference type="Proteomes" id="UP000756132"/>
    </source>
</evidence>
<protein>
    <submittedName>
        <fullName evidence="2">Uncharacterized protein</fullName>
    </submittedName>
</protein>
<evidence type="ECO:0000256" key="1">
    <source>
        <dbReference type="SAM" id="MobiDB-lite"/>
    </source>
</evidence>
<feature type="compositionally biased region" description="Basic and acidic residues" evidence="1">
    <location>
        <begin position="209"/>
        <end position="222"/>
    </location>
</feature>